<sequence>MRSSDTVGGKQRGATQEFRGRQQTGGLSASSLASRDWLVCSSRLRSRGIFFFFFGGGGGGCNFVSKTNTH</sequence>
<dbReference type="InParanoid" id="A0A1W0W283"/>
<dbReference type="EMBL" id="CM000761">
    <property type="protein sequence ID" value="OQU88486.1"/>
    <property type="molecule type" value="Genomic_DNA"/>
</dbReference>
<dbReference type="AlphaFoldDB" id="A0A1W0W283"/>
<name>A0A1W0W283_SORBI</name>
<feature type="compositionally biased region" description="Polar residues" evidence="1">
    <location>
        <begin position="21"/>
        <end position="32"/>
    </location>
</feature>
<organism evidence="2 3">
    <name type="scientific">Sorghum bicolor</name>
    <name type="common">Sorghum</name>
    <name type="synonym">Sorghum vulgare</name>
    <dbReference type="NCBI Taxonomy" id="4558"/>
    <lineage>
        <taxon>Eukaryota</taxon>
        <taxon>Viridiplantae</taxon>
        <taxon>Streptophyta</taxon>
        <taxon>Embryophyta</taxon>
        <taxon>Tracheophyta</taxon>
        <taxon>Spermatophyta</taxon>
        <taxon>Magnoliopsida</taxon>
        <taxon>Liliopsida</taxon>
        <taxon>Poales</taxon>
        <taxon>Poaceae</taxon>
        <taxon>PACMAD clade</taxon>
        <taxon>Panicoideae</taxon>
        <taxon>Andropogonodae</taxon>
        <taxon>Andropogoneae</taxon>
        <taxon>Sorghinae</taxon>
        <taxon>Sorghum</taxon>
    </lineage>
</organism>
<evidence type="ECO:0000313" key="2">
    <source>
        <dbReference type="EMBL" id="OQU88486.1"/>
    </source>
</evidence>
<protein>
    <submittedName>
        <fullName evidence="2">Uncharacterized protein</fullName>
    </submittedName>
</protein>
<dbReference type="Gramene" id="OQU88486">
    <property type="protein sequence ID" value="OQU88486"/>
    <property type="gene ID" value="SORBI_3002G043201"/>
</dbReference>
<feature type="region of interest" description="Disordered" evidence="1">
    <location>
        <begin position="1"/>
        <end position="32"/>
    </location>
</feature>
<keyword evidence="3" id="KW-1185">Reference proteome</keyword>
<accession>A0A1W0W283</accession>
<reference evidence="2" key="1">
    <citation type="journal article" date="2009" name="Nature">
        <title>The Sorghum bicolor genome and the diversification of grasses.</title>
        <authorList>
            <person name="Paterson A.H."/>
            <person name="Bowers J.E."/>
            <person name="Bruggmann R."/>
            <person name="Dubchak I."/>
            <person name="Grimwood J."/>
            <person name="Gundlach H."/>
            <person name="Haberer G."/>
            <person name="Hellsten U."/>
            <person name="Mitros T."/>
            <person name="Poliakov A."/>
            <person name="Schmutz J."/>
            <person name="Spannagl M."/>
            <person name="Tang H."/>
            <person name="Wang X."/>
            <person name="Wicker T."/>
            <person name="Bharti A.K."/>
            <person name="Chapman J."/>
            <person name="Feltus F.A."/>
            <person name="Gowik U."/>
            <person name="Grigoriev I.V."/>
            <person name="Lyons E."/>
            <person name="Maher C.A."/>
            <person name="Martis M."/>
            <person name="Narechania A."/>
            <person name="Otillar R.P."/>
            <person name="Penning B.W."/>
            <person name="Salamov A.A."/>
            <person name="Wang Y."/>
            <person name="Zhang L."/>
            <person name="Carpita N.C."/>
            <person name="Freeling M."/>
            <person name="Gingle A.R."/>
            <person name="Hash C.T."/>
            <person name="Keller B."/>
            <person name="Klein P."/>
            <person name="Kresovich S."/>
            <person name="McCann M.C."/>
            <person name="Ming R."/>
            <person name="Peterson D.G."/>
            <person name="Mehboob-ur-Rahman"/>
            <person name="Ware D."/>
            <person name="Westhoff P."/>
            <person name="Mayer K.F."/>
            <person name="Messing J."/>
            <person name="Rokhsar D.S."/>
        </authorList>
    </citation>
    <scope>NUCLEOTIDE SEQUENCE [LARGE SCALE GENOMIC DNA]</scope>
</reference>
<dbReference type="Proteomes" id="UP000000768">
    <property type="component" value="Chromosome 2"/>
</dbReference>
<evidence type="ECO:0000256" key="1">
    <source>
        <dbReference type="SAM" id="MobiDB-lite"/>
    </source>
</evidence>
<reference evidence="2" key="2">
    <citation type="submission" date="2017-02" db="EMBL/GenBank/DDBJ databases">
        <title>WGS assembly of Sorghum bicolor.</title>
        <authorList>
            <person name="Paterson A."/>
            <person name="Mullet J."/>
            <person name="Bowers J."/>
            <person name="Bruggmann R."/>
            <person name="Dubchak I."/>
            <person name="Grimwood J."/>
            <person name="Gundlach H."/>
            <person name="Haberer G."/>
            <person name="Hellsten U."/>
            <person name="Mitros T."/>
            <person name="Poliakov A."/>
            <person name="Schmutz J."/>
            <person name="Spannagl M."/>
            <person name="Tang H."/>
            <person name="Wang X."/>
            <person name="Wicker T."/>
            <person name="Bharti A."/>
            <person name="Chapman J."/>
            <person name="Feltus F."/>
            <person name="Gowik U."/>
            <person name="Grigoriev I."/>
            <person name="Lyons E."/>
            <person name="Maher C."/>
            <person name="Martis M."/>
            <person name="Narechania A."/>
            <person name="Otillar R."/>
            <person name="Penning B."/>
            <person name="Salamov A."/>
            <person name="Wang Y."/>
            <person name="Zhang L."/>
            <person name="Carpita N."/>
            <person name="Freeling M."/>
            <person name="Gingle A."/>
            <person name="Hash C."/>
            <person name="Keller B."/>
            <person name="Klein P."/>
            <person name="Kresovich S."/>
            <person name="Mccann M."/>
            <person name="Ming R."/>
            <person name="Peterson D."/>
            <person name="Rahman M."/>
            <person name="Ware D."/>
            <person name="Westhoff P."/>
            <person name="Mayer K."/>
            <person name="Messing J."/>
            <person name="Sims D."/>
            <person name="Jenkins J."/>
            <person name="Shu S."/>
            <person name="Rokhsar D."/>
        </authorList>
    </citation>
    <scope>NUCLEOTIDE SEQUENCE</scope>
</reference>
<gene>
    <name evidence="2" type="ORF">SORBI_3002G043201</name>
</gene>
<evidence type="ECO:0000313" key="3">
    <source>
        <dbReference type="Proteomes" id="UP000000768"/>
    </source>
</evidence>
<proteinExistence type="predicted"/>